<dbReference type="STRING" id="765440.A0A0C3FK14"/>
<dbReference type="Pfam" id="PF20414">
    <property type="entry name" value="DUF6698"/>
    <property type="match status" value="1"/>
</dbReference>
<proteinExistence type="predicted"/>
<keyword evidence="2" id="KW-1185">Reference proteome</keyword>
<dbReference type="InterPro" id="IPR046521">
    <property type="entry name" value="DUF6698"/>
</dbReference>
<reference evidence="1 2" key="1">
    <citation type="submission" date="2014-04" db="EMBL/GenBank/DDBJ databases">
        <authorList>
            <consortium name="DOE Joint Genome Institute"/>
            <person name="Kuo A."/>
            <person name="Tarkka M."/>
            <person name="Buscot F."/>
            <person name="Kohler A."/>
            <person name="Nagy L.G."/>
            <person name="Floudas D."/>
            <person name="Copeland A."/>
            <person name="Barry K.W."/>
            <person name="Cichocki N."/>
            <person name="Veneault-Fourrey C."/>
            <person name="LaButti K."/>
            <person name="Lindquist E.A."/>
            <person name="Lipzen A."/>
            <person name="Lundell T."/>
            <person name="Morin E."/>
            <person name="Murat C."/>
            <person name="Sun H."/>
            <person name="Tunlid A."/>
            <person name="Henrissat B."/>
            <person name="Grigoriev I.V."/>
            <person name="Hibbett D.S."/>
            <person name="Martin F."/>
            <person name="Nordberg H.P."/>
            <person name="Cantor M.N."/>
            <person name="Hua S.X."/>
        </authorList>
    </citation>
    <scope>NUCLEOTIDE SEQUENCE [LARGE SCALE GENOMIC DNA]</scope>
    <source>
        <strain evidence="1 2">F 1598</strain>
    </source>
</reference>
<sequence length="187" mass="20977">MANDKPPQFSNWVLERNSHMLCNVQALIRNGLLWMGKQVDEPEESFTAEQRTLLQMVPGLEECLIEGSDDEAVMVAELGVLSAILDDTKSLKGAILDWIVPLGHSFHPLLAQNVKMDCGFHHEHTGALLCPTSMDWLDIETKEKLRSGEMLIPGDQWPIFLYSNCKFDPEEPWNGLLRSSILVSFGG</sequence>
<dbReference type="HOGENOM" id="CLU_035918_6_0_1"/>
<dbReference type="EMBL" id="KN833005">
    <property type="protein sequence ID" value="KIM80244.1"/>
    <property type="molecule type" value="Genomic_DNA"/>
</dbReference>
<reference evidence="2" key="2">
    <citation type="submission" date="2015-01" db="EMBL/GenBank/DDBJ databases">
        <title>Evolutionary Origins and Diversification of the Mycorrhizal Mutualists.</title>
        <authorList>
            <consortium name="DOE Joint Genome Institute"/>
            <consortium name="Mycorrhizal Genomics Consortium"/>
            <person name="Kohler A."/>
            <person name="Kuo A."/>
            <person name="Nagy L.G."/>
            <person name="Floudas D."/>
            <person name="Copeland A."/>
            <person name="Barry K.W."/>
            <person name="Cichocki N."/>
            <person name="Veneault-Fourrey C."/>
            <person name="LaButti K."/>
            <person name="Lindquist E.A."/>
            <person name="Lipzen A."/>
            <person name="Lundell T."/>
            <person name="Morin E."/>
            <person name="Murat C."/>
            <person name="Riley R."/>
            <person name="Ohm R."/>
            <person name="Sun H."/>
            <person name="Tunlid A."/>
            <person name="Henrissat B."/>
            <person name="Grigoriev I.V."/>
            <person name="Hibbett D.S."/>
            <person name="Martin F."/>
        </authorList>
    </citation>
    <scope>NUCLEOTIDE SEQUENCE [LARGE SCALE GENOMIC DNA]</scope>
    <source>
        <strain evidence="2">F 1598</strain>
    </source>
</reference>
<accession>A0A0C3FK14</accession>
<dbReference type="InParanoid" id="A0A0C3FK14"/>
<dbReference type="OrthoDB" id="3160134at2759"/>
<gene>
    <name evidence="1" type="ORF">PILCRDRAFT_89794</name>
</gene>
<protein>
    <submittedName>
        <fullName evidence="1">Uncharacterized protein</fullName>
    </submittedName>
</protein>
<evidence type="ECO:0000313" key="2">
    <source>
        <dbReference type="Proteomes" id="UP000054166"/>
    </source>
</evidence>
<evidence type="ECO:0000313" key="1">
    <source>
        <dbReference type="EMBL" id="KIM80244.1"/>
    </source>
</evidence>
<organism evidence="1 2">
    <name type="scientific">Piloderma croceum (strain F 1598)</name>
    <dbReference type="NCBI Taxonomy" id="765440"/>
    <lineage>
        <taxon>Eukaryota</taxon>
        <taxon>Fungi</taxon>
        <taxon>Dikarya</taxon>
        <taxon>Basidiomycota</taxon>
        <taxon>Agaricomycotina</taxon>
        <taxon>Agaricomycetes</taxon>
        <taxon>Agaricomycetidae</taxon>
        <taxon>Atheliales</taxon>
        <taxon>Atheliaceae</taxon>
        <taxon>Piloderma</taxon>
    </lineage>
</organism>
<dbReference type="Proteomes" id="UP000054166">
    <property type="component" value="Unassembled WGS sequence"/>
</dbReference>
<dbReference type="AlphaFoldDB" id="A0A0C3FK14"/>
<name>A0A0C3FK14_PILCF</name>